<evidence type="ECO:0008006" key="3">
    <source>
        <dbReference type="Google" id="ProtNLM"/>
    </source>
</evidence>
<gene>
    <name evidence="1" type="ORF">Fot_21208</name>
</gene>
<evidence type="ECO:0000313" key="1">
    <source>
        <dbReference type="EMBL" id="KAL2528607.1"/>
    </source>
</evidence>
<dbReference type="Proteomes" id="UP001604277">
    <property type="component" value="Unassembled WGS sequence"/>
</dbReference>
<reference evidence="2" key="1">
    <citation type="submission" date="2024-07" db="EMBL/GenBank/DDBJ databases">
        <title>Two chromosome-level genome assemblies of Korean endemic species Abeliophyllum distichum and Forsythia ovata (Oleaceae).</title>
        <authorList>
            <person name="Jang H."/>
        </authorList>
    </citation>
    <scope>NUCLEOTIDE SEQUENCE [LARGE SCALE GENOMIC DNA]</scope>
</reference>
<keyword evidence="2" id="KW-1185">Reference proteome</keyword>
<proteinExistence type="predicted"/>
<protein>
    <recommendedName>
        <fullName evidence="3">CCHC-type domain-containing protein</fullName>
    </recommendedName>
</protein>
<dbReference type="AlphaFoldDB" id="A0ABD1UUI8"/>
<evidence type="ECO:0000313" key="2">
    <source>
        <dbReference type="Proteomes" id="UP001604277"/>
    </source>
</evidence>
<name>A0ABD1UUI8_9LAMI</name>
<organism evidence="1 2">
    <name type="scientific">Forsythia ovata</name>
    <dbReference type="NCBI Taxonomy" id="205694"/>
    <lineage>
        <taxon>Eukaryota</taxon>
        <taxon>Viridiplantae</taxon>
        <taxon>Streptophyta</taxon>
        <taxon>Embryophyta</taxon>
        <taxon>Tracheophyta</taxon>
        <taxon>Spermatophyta</taxon>
        <taxon>Magnoliopsida</taxon>
        <taxon>eudicotyledons</taxon>
        <taxon>Gunneridae</taxon>
        <taxon>Pentapetalae</taxon>
        <taxon>asterids</taxon>
        <taxon>lamiids</taxon>
        <taxon>Lamiales</taxon>
        <taxon>Oleaceae</taxon>
        <taxon>Forsythieae</taxon>
        <taxon>Forsythia</taxon>
    </lineage>
</organism>
<dbReference type="EMBL" id="JBFOLJ010000006">
    <property type="protein sequence ID" value="KAL2528607.1"/>
    <property type="molecule type" value="Genomic_DNA"/>
</dbReference>
<sequence length="260" mass="28537">MGEVEGQQDHPSRRYTQMQYVLQHYSGSVLNQEKTINITVAYNATTGDLAGEATASDCGTPEPSVLKRLLLDVGGCGQVSYYEDIEEILRDRSKNETGYKSRTPPNAVAGCSKRQVATIFSSSSSLPVSFRSPLAGRNHSAHVISFQSAKREGKSELFYVSPPSTKVNLSANLSLPNSSRLAPSRNNLLVELQSASLIPLSTRRSQPFRPLISFQSAKREAIVMSGSNEGICYGCRKSDHLLEDCKQKRRCPRCGKGYVK</sequence>
<comment type="caution">
    <text evidence="1">The sequence shown here is derived from an EMBL/GenBank/DDBJ whole genome shotgun (WGS) entry which is preliminary data.</text>
</comment>
<accession>A0ABD1UUI8</accession>